<dbReference type="AlphaFoldDB" id="A0A8J3LJG1"/>
<evidence type="ECO:0000313" key="2">
    <source>
        <dbReference type="EMBL" id="GIG13815.1"/>
    </source>
</evidence>
<sequence length="83" mass="8251">MRGHCYSVTVVSPLCAIPMIAAFLLLVPGRLGVSAPGWGALAGIAGLFGIVLLYQGLASGAMAVVAPVTAVTSALVPSSAGWR</sequence>
<dbReference type="Proteomes" id="UP000660339">
    <property type="component" value="Unassembled WGS sequence"/>
</dbReference>
<gene>
    <name evidence="2" type="ORF">Cme02nite_21470</name>
</gene>
<dbReference type="EMBL" id="BONJ01000007">
    <property type="protein sequence ID" value="GIG13815.1"/>
    <property type="molecule type" value="Genomic_DNA"/>
</dbReference>
<evidence type="ECO:0000256" key="1">
    <source>
        <dbReference type="SAM" id="Phobius"/>
    </source>
</evidence>
<accession>A0A8J3LJG1</accession>
<keyword evidence="1" id="KW-1133">Transmembrane helix</keyword>
<name>A0A8J3LJG1_9ACTN</name>
<feature type="transmembrane region" description="Helical" evidence="1">
    <location>
        <begin position="6"/>
        <end position="26"/>
    </location>
</feature>
<keyword evidence="3" id="KW-1185">Reference proteome</keyword>
<feature type="transmembrane region" description="Helical" evidence="1">
    <location>
        <begin position="38"/>
        <end position="57"/>
    </location>
</feature>
<evidence type="ECO:0000313" key="3">
    <source>
        <dbReference type="Proteomes" id="UP000660339"/>
    </source>
</evidence>
<feature type="transmembrane region" description="Helical" evidence="1">
    <location>
        <begin position="63"/>
        <end position="82"/>
    </location>
</feature>
<reference evidence="2" key="1">
    <citation type="submission" date="2021-01" db="EMBL/GenBank/DDBJ databases">
        <title>Whole genome shotgun sequence of Catellatospora methionotrophica NBRC 14553.</title>
        <authorList>
            <person name="Komaki H."/>
            <person name="Tamura T."/>
        </authorList>
    </citation>
    <scope>NUCLEOTIDE SEQUENCE</scope>
    <source>
        <strain evidence="2">NBRC 14553</strain>
    </source>
</reference>
<proteinExistence type="predicted"/>
<organism evidence="2 3">
    <name type="scientific">Catellatospora methionotrophica</name>
    <dbReference type="NCBI Taxonomy" id="121620"/>
    <lineage>
        <taxon>Bacteria</taxon>
        <taxon>Bacillati</taxon>
        <taxon>Actinomycetota</taxon>
        <taxon>Actinomycetes</taxon>
        <taxon>Micromonosporales</taxon>
        <taxon>Micromonosporaceae</taxon>
        <taxon>Catellatospora</taxon>
    </lineage>
</organism>
<protein>
    <submittedName>
        <fullName evidence="2">Uncharacterized protein</fullName>
    </submittedName>
</protein>
<comment type="caution">
    <text evidence="2">The sequence shown here is derived from an EMBL/GenBank/DDBJ whole genome shotgun (WGS) entry which is preliminary data.</text>
</comment>
<keyword evidence="1" id="KW-0812">Transmembrane</keyword>
<keyword evidence="1" id="KW-0472">Membrane</keyword>